<dbReference type="OrthoDB" id="5342292at2759"/>
<evidence type="ECO:0000256" key="5">
    <source>
        <dbReference type="ARBA" id="ARBA00038359"/>
    </source>
</evidence>
<feature type="transmembrane region" description="Helical" evidence="6">
    <location>
        <begin position="166"/>
        <end position="189"/>
    </location>
</feature>
<accession>A0A3A2Z8M9</accession>
<evidence type="ECO:0000256" key="1">
    <source>
        <dbReference type="ARBA" id="ARBA00004141"/>
    </source>
</evidence>
<evidence type="ECO:0000256" key="6">
    <source>
        <dbReference type="SAM" id="Phobius"/>
    </source>
</evidence>
<dbReference type="AlphaFoldDB" id="A0A3A2Z8M9"/>
<sequence length="400" mass="44666">MGDHPSGVVPPPPGVTPDFDYSHPRLYRSNMVLISVGQVFSTMSLLLRVYTRVHILRKFETDDTSFNHPGLGVYGRHAGTVYLYEAFIHPFLSFLSMFLVLTYPPDSYKGGGVGIHIWNVTPDLFNKYQKVVLAAAVVYVPALAFAKVSMIVLYHRLMSRTTLYRWALYIISGIVCGYSISLVLALIFACNPVAKTWDVSITGGSCIDRNGVYIATAVFNIVTDLALIVLPVPVVITLQMPRIQKIGLLVLFTIGCATFVTSIVRLVALVESQKSSDATFALAWPELWIRIADWHLFGRNIESNLIIICPCLPFLRQFLRHHSPKWMGDAGSSGRYFSREYFSGSFGRSRRQRGAFILQDEVGLTDTGNSAYEPQIVKQVQWNVMEERVGGSGDKTQNPE</sequence>
<dbReference type="GO" id="GO:0016020">
    <property type="term" value="C:membrane"/>
    <property type="evidence" value="ECO:0007669"/>
    <property type="project" value="UniProtKB-SubCell"/>
</dbReference>
<evidence type="ECO:0000256" key="2">
    <source>
        <dbReference type="ARBA" id="ARBA00022692"/>
    </source>
</evidence>
<dbReference type="EMBL" id="MVGC01000466">
    <property type="protein sequence ID" value="RJE18980.1"/>
    <property type="molecule type" value="Genomic_DNA"/>
</dbReference>
<dbReference type="STRING" id="2070753.A0A3A2Z8M9"/>
<dbReference type="InterPro" id="IPR052337">
    <property type="entry name" value="SAT4-like"/>
</dbReference>
<dbReference type="PANTHER" id="PTHR33048">
    <property type="entry name" value="PTH11-LIKE INTEGRAL MEMBRANE PROTEIN (AFU_ORTHOLOGUE AFUA_5G11245)"/>
    <property type="match status" value="1"/>
</dbReference>
<evidence type="ECO:0000259" key="7">
    <source>
        <dbReference type="Pfam" id="PF20684"/>
    </source>
</evidence>
<keyword evidence="4 6" id="KW-0472">Membrane</keyword>
<feature type="transmembrane region" description="Helical" evidence="6">
    <location>
        <begin position="81"/>
        <end position="103"/>
    </location>
</feature>
<protein>
    <recommendedName>
        <fullName evidence="7">Rhodopsin domain-containing protein</fullName>
    </recommendedName>
</protein>
<feature type="transmembrane region" description="Helical" evidence="6">
    <location>
        <begin position="31"/>
        <end position="50"/>
    </location>
</feature>
<feature type="transmembrane region" description="Helical" evidence="6">
    <location>
        <begin position="248"/>
        <end position="270"/>
    </location>
</feature>
<keyword evidence="3 6" id="KW-1133">Transmembrane helix</keyword>
<evidence type="ECO:0000256" key="4">
    <source>
        <dbReference type="ARBA" id="ARBA00023136"/>
    </source>
</evidence>
<keyword evidence="2 6" id="KW-0812">Transmembrane</keyword>
<proteinExistence type="inferred from homology"/>
<keyword evidence="9" id="KW-1185">Reference proteome</keyword>
<dbReference type="InterPro" id="IPR049326">
    <property type="entry name" value="Rhodopsin_dom_fungi"/>
</dbReference>
<feature type="transmembrane region" description="Helical" evidence="6">
    <location>
        <begin position="212"/>
        <end position="236"/>
    </location>
</feature>
<comment type="similarity">
    <text evidence="5">Belongs to the SAT4 family.</text>
</comment>
<dbReference type="PANTHER" id="PTHR33048:SF124">
    <property type="entry name" value="INTEGRAL MEMBRANE PROTEIN"/>
    <property type="match status" value="1"/>
</dbReference>
<evidence type="ECO:0000256" key="3">
    <source>
        <dbReference type="ARBA" id="ARBA00022989"/>
    </source>
</evidence>
<feature type="transmembrane region" description="Helical" evidence="6">
    <location>
        <begin position="131"/>
        <end position="154"/>
    </location>
</feature>
<name>A0A3A2Z8M9_9EURO</name>
<gene>
    <name evidence="8" type="ORF">PHISCL_08688</name>
</gene>
<comment type="caution">
    <text evidence="8">The sequence shown here is derived from an EMBL/GenBank/DDBJ whole genome shotgun (WGS) entry which is preliminary data.</text>
</comment>
<comment type="subcellular location">
    <subcellularLocation>
        <location evidence="1">Membrane</location>
        <topology evidence="1">Multi-pass membrane protein</topology>
    </subcellularLocation>
</comment>
<feature type="domain" description="Rhodopsin" evidence="7">
    <location>
        <begin position="108"/>
        <end position="320"/>
    </location>
</feature>
<dbReference type="Pfam" id="PF20684">
    <property type="entry name" value="Fung_rhodopsin"/>
    <property type="match status" value="1"/>
</dbReference>
<evidence type="ECO:0000313" key="9">
    <source>
        <dbReference type="Proteomes" id="UP000266188"/>
    </source>
</evidence>
<evidence type="ECO:0000313" key="8">
    <source>
        <dbReference type="EMBL" id="RJE18980.1"/>
    </source>
</evidence>
<reference evidence="9" key="1">
    <citation type="submission" date="2017-02" db="EMBL/GenBank/DDBJ databases">
        <authorList>
            <person name="Tafer H."/>
            <person name="Lopandic K."/>
        </authorList>
    </citation>
    <scope>NUCLEOTIDE SEQUENCE [LARGE SCALE GENOMIC DNA]</scope>
    <source>
        <strain evidence="9">CBS 366.77</strain>
    </source>
</reference>
<dbReference type="Proteomes" id="UP000266188">
    <property type="component" value="Unassembled WGS sequence"/>
</dbReference>
<organism evidence="8 9">
    <name type="scientific">Aspergillus sclerotialis</name>
    <dbReference type="NCBI Taxonomy" id="2070753"/>
    <lineage>
        <taxon>Eukaryota</taxon>
        <taxon>Fungi</taxon>
        <taxon>Dikarya</taxon>
        <taxon>Ascomycota</taxon>
        <taxon>Pezizomycotina</taxon>
        <taxon>Eurotiomycetes</taxon>
        <taxon>Eurotiomycetidae</taxon>
        <taxon>Eurotiales</taxon>
        <taxon>Aspergillaceae</taxon>
        <taxon>Aspergillus</taxon>
        <taxon>Aspergillus subgen. Polypaecilum</taxon>
    </lineage>
</organism>